<dbReference type="Proteomes" id="UP001529338">
    <property type="component" value="Unassembled WGS sequence"/>
</dbReference>
<feature type="domain" description="HTH tetR-type" evidence="3">
    <location>
        <begin position="14"/>
        <end position="74"/>
    </location>
</feature>
<keyword evidence="5" id="KW-1185">Reference proteome</keyword>
<comment type="caution">
    <text evidence="4">The sequence shown here is derived from an EMBL/GenBank/DDBJ whole genome shotgun (WGS) entry which is preliminary data.</text>
</comment>
<evidence type="ECO:0000259" key="3">
    <source>
        <dbReference type="PROSITE" id="PS50977"/>
    </source>
</evidence>
<evidence type="ECO:0000313" key="4">
    <source>
        <dbReference type="EMBL" id="MDM7854993.1"/>
    </source>
</evidence>
<sequence>MPKISAATVVEHRAAQRAALLRATEELLPESGVAGVTPRAVAERAGLARSTFYEYFPSRDDVLAAVAVAAFDRWAAEIDAALAGVDDADRLRVYVEATMRMTADGRHGIASTLRETDLAPSDREAVMALHTTLLEPLRAILRDSGVPDVDIQAALAQGALGAGMQLAGHGVDPDVVAAHVTALLTNGLSTRAV</sequence>
<keyword evidence="1 2" id="KW-0238">DNA-binding</keyword>
<dbReference type="Gene3D" id="1.10.10.60">
    <property type="entry name" value="Homeodomain-like"/>
    <property type="match status" value="1"/>
</dbReference>
<name>A0ABT7SFL8_9CELL</name>
<dbReference type="RefSeq" id="WP_289454808.1">
    <property type="nucleotide sequence ID" value="NZ_JAUCGQ010000001.1"/>
</dbReference>
<dbReference type="PANTHER" id="PTHR30055">
    <property type="entry name" value="HTH-TYPE TRANSCRIPTIONAL REGULATOR RUTR"/>
    <property type="match status" value="1"/>
</dbReference>
<dbReference type="Gene3D" id="1.10.357.10">
    <property type="entry name" value="Tetracycline Repressor, domain 2"/>
    <property type="match status" value="1"/>
</dbReference>
<dbReference type="InterPro" id="IPR001647">
    <property type="entry name" value="HTH_TetR"/>
</dbReference>
<evidence type="ECO:0000256" key="1">
    <source>
        <dbReference type="ARBA" id="ARBA00023125"/>
    </source>
</evidence>
<dbReference type="SUPFAM" id="SSF46689">
    <property type="entry name" value="Homeodomain-like"/>
    <property type="match status" value="1"/>
</dbReference>
<dbReference type="PANTHER" id="PTHR30055:SF226">
    <property type="entry name" value="HTH-TYPE TRANSCRIPTIONAL REGULATOR PKSA"/>
    <property type="match status" value="1"/>
</dbReference>
<gene>
    <name evidence="4" type="ORF">QRT04_08620</name>
</gene>
<organism evidence="4 5">
    <name type="scientific">Cellulomonas alba</name>
    <dbReference type="NCBI Taxonomy" id="3053467"/>
    <lineage>
        <taxon>Bacteria</taxon>
        <taxon>Bacillati</taxon>
        <taxon>Actinomycetota</taxon>
        <taxon>Actinomycetes</taxon>
        <taxon>Micrococcales</taxon>
        <taxon>Cellulomonadaceae</taxon>
        <taxon>Cellulomonas</taxon>
    </lineage>
</organism>
<accession>A0ABT7SFL8</accession>
<dbReference type="Pfam" id="PF00440">
    <property type="entry name" value="TetR_N"/>
    <property type="match status" value="1"/>
</dbReference>
<reference evidence="4 5" key="1">
    <citation type="submission" date="2023-06" db="EMBL/GenBank/DDBJ databases">
        <title>Cellulomonas sp. MW4 Whole genome sequence.</title>
        <authorList>
            <person name="Park S."/>
        </authorList>
    </citation>
    <scope>NUCLEOTIDE SEQUENCE [LARGE SCALE GENOMIC DNA]</scope>
    <source>
        <strain evidence="4 5">MW4</strain>
    </source>
</reference>
<dbReference type="InterPro" id="IPR009057">
    <property type="entry name" value="Homeodomain-like_sf"/>
</dbReference>
<proteinExistence type="predicted"/>
<protein>
    <submittedName>
        <fullName evidence="4">TetR/AcrR family transcriptional regulator</fullName>
    </submittedName>
</protein>
<dbReference type="EMBL" id="JAUCGQ010000001">
    <property type="protein sequence ID" value="MDM7854993.1"/>
    <property type="molecule type" value="Genomic_DNA"/>
</dbReference>
<dbReference type="InterPro" id="IPR050109">
    <property type="entry name" value="HTH-type_TetR-like_transc_reg"/>
</dbReference>
<dbReference type="PRINTS" id="PR00455">
    <property type="entry name" value="HTHTETR"/>
</dbReference>
<feature type="DNA-binding region" description="H-T-H motif" evidence="2">
    <location>
        <begin position="37"/>
        <end position="56"/>
    </location>
</feature>
<dbReference type="PROSITE" id="PS50977">
    <property type="entry name" value="HTH_TETR_2"/>
    <property type="match status" value="1"/>
</dbReference>
<evidence type="ECO:0000313" key="5">
    <source>
        <dbReference type="Proteomes" id="UP001529338"/>
    </source>
</evidence>
<evidence type="ECO:0000256" key="2">
    <source>
        <dbReference type="PROSITE-ProRule" id="PRU00335"/>
    </source>
</evidence>